<name>A0A0Q3VIV6_9BACI</name>
<keyword evidence="3" id="KW-1185">Reference proteome</keyword>
<dbReference type="Proteomes" id="UP000050996">
    <property type="component" value="Unassembled WGS sequence"/>
</dbReference>
<organism evidence="2 3">
    <name type="scientific">Cytobacillus solani</name>
    <dbReference type="NCBI Taxonomy" id="1637975"/>
    <lineage>
        <taxon>Bacteria</taxon>
        <taxon>Bacillati</taxon>
        <taxon>Bacillota</taxon>
        <taxon>Bacilli</taxon>
        <taxon>Bacillales</taxon>
        <taxon>Bacillaceae</taxon>
        <taxon>Cytobacillus</taxon>
    </lineage>
</organism>
<keyword evidence="1" id="KW-0472">Membrane</keyword>
<sequence>MKTIAFKDFMSGDFKEKEKNKRKKIVKRTLSAASTISIPLMLTGSVGAVGLAISGVKVLASTSVAIPVHEAIPVTAKEWMGEQTLSALAHVLDPVVDILVALSFPVASVVIVGACFFFIFGNAEKAWSMIQNAGLGYVLIQVSPLILNVLKQVGNAV</sequence>
<evidence type="ECO:0000256" key="1">
    <source>
        <dbReference type="SAM" id="Phobius"/>
    </source>
</evidence>
<feature type="transmembrane region" description="Helical" evidence="1">
    <location>
        <begin position="29"/>
        <end position="53"/>
    </location>
</feature>
<feature type="transmembrane region" description="Helical" evidence="1">
    <location>
        <begin position="98"/>
        <end position="120"/>
    </location>
</feature>
<reference evidence="2 3" key="1">
    <citation type="submission" date="2015-09" db="EMBL/GenBank/DDBJ databases">
        <title>Genome sequencing project for genomic taxonomy and phylogenomics of Bacillus-like bacteria.</title>
        <authorList>
            <person name="Liu B."/>
            <person name="Wang J."/>
            <person name="Zhu Y."/>
            <person name="Liu G."/>
            <person name="Chen Q."/>
            <person name="Chen Z."/>
            <person name="Lan J."/>
            <person name="Che J."/>
            <person name="Ge C."/>
            <person name="Shi H."/>
            <person name="Pan Z."/>
            <person name="Liu X."/>
        </authorList>
    </citation>
    <scope>NUCLEOTIDE SEQUENCE [LARGE SCALE GENOMIC DNA]</scope>
    <source>
        <strain evidence="2 3">FJAT-18043</strain>
    </source>
</reference>
<dbReference type="PATRIC" id="fig|1637975.4.peg.3743"/>
<accession>A0A0Q3VIV6</accession>
<evidence type="ECO:0000313" key="3">
    <source>
        <dbReference type="Proteomes" id="UP000050996"/>
    </source>
</evidence>
<proteinExistence type="predicted"/>
<dbReference type="RefSeq" id="WP_056685568.1">
    <property type="nucleotide sequence ID" value="NZ_LJIX01000006.1"/>
</dbReference>
<evidence type="ECO:0000313" key="2">
    <source>
        <dbReference type="EMBL" id="KQL20458.1"/>
    </source>
</evidence>
<keyword evidence="1" id="KW-1133">Transmembrane helix</keyword>
<dbReference type="EMBL" id="LJIX01000006">
    <property type="protein sequence ID" value="KQL20458.1"/>
    <property type="molecule type" value="Genomic_DNA"/>
</dbReference>
<gene>
    <name evidence="2" type="ORF">AN957_18925</name>
</gene>
<dbReference type="AlphaFoldDB" id="A0A0Q3VIV6"/>
<protein>
    <submittedName>
        <fullName evidence="2">Uncharacterized protein</fullName>
    </submittedName>
</protein>
<comment type="caution">
    <text evidence="2">The sequence shown here is derived from an EMBL/GenBank/DDBJ whole genome shotgun (WGS) entry which is preliminary data.</text>
</comment>
<keyword evidence="1" id="KW-0812">Transmembrane</keyword>